<feature type="region of interest" description="Disordered" evidence="1">
    <location>
        <begin position="61"/>
        <end position="80"/>
    </location>
</feature>
<evidence type="ECO:0008006" key="4">
    <source>
        <dbReference type="Google" id="ProtNLM"/>
    </source>
</evidence>
<dbReference type="RefSeq" id="WP_052832672.1">
    <property type="nucleotide sequence ID" value="NZ_BJYZ01000084.1"/>
</dbReference>
<keyword evidence="3" id="KW-1185">Reference proteome</keyword>
<accession>A0A512E3Y2</accession>
<comment type="caution">
    <text evidence="2">The sequence shown here is derived from an EMBL/GenBank/DDBJ whole genome shotgun (WGS) entry which is preliminary data.</text>
</comment>
<dbReference type="EMBL" id="BJYZ01000084">
    <property type="protein sequence ID" value="GEO43427.1"/>
    <property type="molecule type" value="Genomic_DNA"/>
</dbReference>
<reference evidence="2 3" key="1">
    <citation type="submission" date="2019-07" db="EMBL/GenBank/DDBJ databases">
        <title>Whole genome shotgun sequence of Skermanella aerolata NBRC 106429.</title>
        <authorList>
            <person name="Hosoyama A."/>
            <person name="Uohara A."/>
            <person name="Ohji S."/>
            <person name="Ichikawa N."/>
        </authorList>
    </citation>
    <scope>NUCLEOTIDE SEQUENCE [LARGE SCALE GENOMIC DNA]</scope>
    <source>
        <strain evidence="2 3">NBRC 106429</strain>
    </source>
</reference>
<dbReference type="AlphaFoldDB" id="A0A512E3Y2"/>
<dbReference type="Proteomes" id="UP000321523">
    <property type="component" value="Unassembled WGS sequence"/>
</dbReference>
<sequence>MTLLLTARIAPELLYLETRWASLVSYGMTANLLKDVLPIGSTADASTIRRHLHKVAARHEADLGDEQPDGPDAGKGQPLPQAAVIVGVDGGYVRNWHDRKHNFEVVVGKSIAADRDDRYFGLVRSQDEQPGRQFRDVLRSQGLPVTQTVTMLTDGGDSVAGLVGEFSPGALHIID</sequence>
<protein>
    <recommendedName>
        <fullName evidence="4">Mutator family transposase</fullName>
    </recommendedName>
</protein>
<name>A0A512E3Y2_9PROT</name>
<evidence type="ECO:0000256" key="1">
    <source>
        <dbReference type="SAM" id="MobiDB-lite"/>
    </source>
</evidence>
<evidence type="ECO:0000313" key="2">
    <source>
        <dbReference type="EMBL" id="GEO43427.1"/>
    </source>
</evidence>
<organism evidence="2 3">
    <name type="scientific">Skermanella aerolata</name>
    <dbReference type="NCBI Taxonomy" id="393310"/>
    <lineage>
        <taxon>Bacteria</taxon>
        <taxon>Pseudomonadati</taxon>
        <taxon>Pseudomonadota</taxon>
        <taxon>Alphaproteobacteria</taxon>
        <taxon>Rhodospirillales</taxon>
        <taxon>Azospirillaceae</taxon>
        <taxon>Skermanella</taxon>
    </lineage>
</organism>
<evidence type="ECO:0000313" key="3">
    <source>
        <dbReference type="Proteomes" id="UP000321523"/>
    </source>
</evidence>
<proteinExistence type="predicted"/>
<dbReference type="OrthoDB" id="7365525at2"/>
<gene>
    <name evidence="2" type="ORF">SAE02_75750</name>
</gene>